<accession>A0A645F439</accession>
<proteinExistence type="predicted"/>
<comment type="caution">
    <text evidence="1">The sequence shown here is derived from an EMBL/GenBank/DDBJ whole genome shotgun (WGS) entry which is preliminary data.</text>
</comment>
<dbReference type="AlphaFoldDB" id="A0A645F439"/>
<evidence type="ECO:0000313" key="1">
    <source>
        <dbReference type="EMBL" id="MPN09095.1"/>
    </source>
</evidence>
<name>A0A645F439_9ZZZZ</name>
<protein>
    <submittedName>
        <fullName evidence="1">Uncharacterized protein</fullName>
    </submittedName>
</protein>
<sequence>MDLQPLDLLDLQLNQPVVDEHPAAGGKLGVEVAIGHRNAGLVAHYILGGKRKELAGLQGDRAGGKAPDSDFRSLGVHNGGHRAVKLIPHPLEFVEHGQVAFVISVGEVKSGGIHSAEDKRFYCRLVPDRGSEGTDDFCFSHKTDPYLILICP</sequence>
<gene>
    <name evidence="1" type="ORF">SDC9_156383</name>
</gene>
<dbReference type="EMBL" id="VSSQ01055190">
    <property type="protein sequence ID" value="MPN09095.1"/>
    <property type="molecule type" value="Genomic_DNA"/>
</dbReference>
<reference evidence="1" key="1">
    <citation type="submission" date="2019-08" db="EMBL/GenBank/DDBJ databases">
        <authorList>
            <person name="Kucharzyk K."/>
            <person name="Murdoch R.W."/>
            <person name="Higgins S."/>
            <person name="Loffler F."/>
        </authorList>
    </citation>
    <scope>NUCLEOTIDE SEQUENCE</scope>
</reference>
<organism evidence="1">
    <name type="scientific">bioreactor metagenome</name>
    <dbReference type="NCBI Taxonomy" id="1076179"/>
    <lineage>
        <taxon>unclassified sequences</taxon>
        <taxon>metagenomes</taxon>
        <taxon>ecological metagenomes</taxon>
    </lineage>
</organism>